<dbReference type="InterPro" id="IPR017853">
    <property type="entry name" value="GH"/>
</dbReference>
<dbReference type="FunFam" id="3.40.50.1700:FF:000003">
    <property type="entry name" value="Probable beta-glucosidase"/>
    <property type="match status" value="1"/>
</dbReference>
<dbReference type="PRINTS" id="PR00133">
    <property type="entry name" value="GLHYDRLASE3"/>
</dbReference>
<dbReference type="InterPro" id="IPR001764">
    <property type="entry name" value="Glyco_hydro_3_N"/>
</dbReference>
<comment type="catalytic activity">
    <reaction evidence="1">
        <text>Hydrolysis of terminal, non-reducing beta-D-glucosyl residues with release of beta-D-glucose.</text>
        <dbReference type="EC" id="3.2.1.21"/>
    </reaction>
</comment>
<feature type="signal peptide" evidence="12">
    <location>
        <begin position="1"/>
        <end position="17"/>
    </location>
</feature>
<dbReference type="FunFam" id="3.20.20.300:FF:000002">
    <property type="entry name" value="Probable beta-glucosidase"/>
    <property type="match status" value="1"/>
</dbReference>
<evidence type="ECO:0000256" key="2">
    <source>
        <dbReference type="ARBA" id="ARBA00004987"/>
    </source>
</evidence>
<dbReference type="InterPro" id="IPR050288">
    <property type="entry name" value="Cellulose_deg_GH3"/>
</dbReference>
<dbReference type="SUPFAM" id="SSF51445">
    <property type="entry name" value="(Trans)glycosidases"/>
    <property type="match status" value="1"/>
</dbReference>
<evidence type="ECO:0000256" key="12">
    <source>
        <dbReference type="SAM" id="SignalP"/>
    </source>
</evidence>
<dbReference type="STRING" id="765440.A0A0C3G5J5"/>
<feature type="domain" description="Fibronectin type III-like" evidence="13">
    <location>
        <begin position="798"/>
        <end position="867"/>
    </location>
</feature>
<keyword evidence="7" id="KW-0325">Glycoprotein</keyword>
<dbReference type="SMART" id="SM01217">
    <property type="entry name" value="Fn3_like"/>
    <property type="match status" value="1"/>
</dbReference>
<dbReference type="EMBL" id="KN832983">
    <property type="protein sequence ID" value="KIM85916.1"/>
    <property type="molecule type" value="Genomic_DNA"/>
</dbReference>
<evidence type="ECO:0000256" key="11">
    <source>
        <dbReference type="SAM" id="MobiDB-lite"/>
    </source>
</evidence>
<evidence type="ECO:0000256" key="9">
    <source>
        <dbReference type="ARBA" id="ARBA00023295"/>
    </source>
</evidence>
<dbReference type="Pfam" id="PF01915">
    <property type="entry name" value="Glyco_hydro_3_C"/>
    <property type="match status" value="1"/>
</dbReference>
<gene>
    <name evidence="14" type="ORF">PILCRDRAFT_5024</name>
</gene>
<dbReference type="Gene3D" id="2.60.40.10">
    <property type="entry name" value="Immunoglobulins"/>
    <property type="match status" value="1"/>
</dbReference>
<feature type="chain" id="PRO_5002164653" description="beta-glucosidase" evidence="12">
    <location>
        <begin position="18"/>
        <end position="877"/>
    </location>
</feature>
<accession>A0A0C3G5J5</accession>
<dbReference type="InterPro" id="IPR013783">
    <property type="entry name" value="Ig-like_fold"/>
</dbReference>
<keyword evidence="15" id="KW-1185">Reference proteome</keyword>
<keyword evidence="9" id="KW-0326">Glycosidase</keyword>
<dbReference type="PANTHER" id="PTHR42715">
    <property type="entry name" value="BETA-GLUCOSIDASE"/>
    <property type="match status" value="1"/>
</dbReference>
<comment type="similarity">
    <text evidence="3">Belongs to the glycosyl hydrolase 3 family.</text>
</comment>
<dbReference type="InterPro" id="IPR002772">
    <property type="entry name" value="Glyco_hydro_3_C"/>
</dbReference>
<sequence length="877" mass="93985">MASLRSILIPFILFAFAKSPLSSWGALAVDASSSAAGSKTGVSGSSTASAFSSHSSVSTTGSSVRVPPTLASSSSSNPTGTLSSTQPPTETGRSTIPISDYSFTSFPPPTQAVVAGVFPSADPKNPPAAQADQKVVLDFGPAWAAAYKKAKAKVKEFTLEEKVKVTTGVGWMNGRCVGNIPGIQPAHGTGWPGLCLQDSPTGVRDTDFVTAFPAGINAAATWNLSLIRLRGRAMGREHAGKGVNIALGPMMNMGRQAQGGRNWEGFGVDPFLSGEAAYETILGMQSAGVQACAKHYINNEQEHNRTTESSDVDDRTQHEIYAHPFLRSVMAGVASVMCSYNLVNDTYACENDKMLNNVLKHEIGFRGFVMSDWSATMSTLSAVAGLDMTMPGDITFGSGTSYFGSNLTAFVNNGTISSSRVDDMATRIIAGWYLLGQDASSYPQPNFNAFLPDDEATNDRVDVQDDHHDVVKMIGTASIVLLKNKRGALPLQKPRTLVLIGNDAGPGKAGPNQFADQGGSDGILAMGWGSGTTNFTYLITPLEAIQARARKDKTSISWLLDNFDLPMAGNVAIRKSAALVFINSDSGEDYITVDGNEGDRKNLTAWHGGDDLILAVAAQNNNTIVIVNSVGPLIMEPWIEHPNVSAVIWAGLQGTEAGTSIMEVLYGDWNPSGRLPYTIARNALDYPARLVIGGSSTDILKVKYSEGLFIDYRHFDAKNITPRYEFGFGLSYTSFHYTNLIICKVENSTQNQSDEIRNWEAGKSSVTSEGSSAALWLHEPAYKATFDVENTGEVFGGEIPQLYVNFPRSSGEPPLVLKGFTNVEVHSGEKVSVTIVISRYDLSIWDVSDQGWRKPKGAIQLKIGASSRDIRLEGNLP</sequence>
<organism evidence="14 15">
    <name type="scientific">Piloderma croceum (strain F 1598)</name>
    <dbReference type="NCBI Taxonomy" id="765440"/>
    <lineage>
        <taxon>Eukaryota</taxon>
        <taxon>Fungi</taxon>
        <taxon>Dikarya</taxon>
        <taxon>Basidiomycota</taxon>
        <taxon>Agaricomycotina</taxon>
        <taxon>Agaricomycetes</taxon>
        <taxon>Agaricomycetidae</taxon>
        <taxon>Atheliales</taxon>
        <taxon>Atheliaceae</taxon>
        <taxon>Piloderma</taxon>
    </lineage>
</organism>
<comment type="pathway">
    <text evidence="2">Glycan metabolism; cellulose degradation.</text>
</comment>
<evidence type="ECO:0000256" key="1">
    <source>
        <dbReference type="ARBA" id="ARBA00000448"/>
    </source>
</evidence>
<evidence type="ECO:0000256" key="7">
    <source>
        <dbReference type="ARBA" id="ARBA00023180"/>
    </source>
</evidence>
<dbReference type="Pfam" id="PF00933">
    <property type="entry name" value="Glyco_hydro_3"/>
    <property type="match status" value="1"/>
</dbReference>
<evidence type="ECO:0000256" key="5">
    <source>
        <dbReference type="ARBA" id="ARBA00022801"/>
    </source>
</evidence>
<name>A0A0C3G5J5_PILCF</name>
<dbReference type="InterPro" id="IPR036962">
    <property type="entry name" value="Glyco_hydro_3_N_sf"/>
</dbReference>
<evidence type="ECO:0000256" key="4">
    <source>
        <dbReference type="ARBA" id="ARBA00012744"/>
    </source>
</evidence>
<reference evidence="14 15" key="1">
    <citation type="submission" date="2014-04" db="EMBL/GenBank/DDBJ databases">
        <authorList>
            <consortium name="DOE Joint Genome Institute"/>
            <person name="Kuo A."/>
            <person name="Tarkka M."/>
            <person name="Buscot F."/>
            <person name="Kohler A."/>
            <person name="Nagy L.G."/>
            <person name="Floudas D."/>
            <person name="Copeland A."/>
            <person name="Barry K.W."/>
            <person name="Cichocki N."/>
            <person name="Veneault-Fourrey C."/>
            <person name="LaButti K."/>
            <person name="Lindquist E.A."/>
            <person name="Lipzen A."/>
            <person name="Lundell T."/>
            <person name="Morin E."/>
            <person name="Murat C."/>
            <person name="Sun H."/>
            <person name="Tunlid A."/>
            <person name="Henrissat B."/>
            <person name="Grigoriev I.V."/>
            <person name="Hibbett D.S."/>
            <person name="Martin F."/>
            <person name="Nordberg H.P."/>
            <person name="Cantor M.N."/>
            <person name="Hua S.X."/>
        </authorList>
    </citation>
    <scope>NUCLEOTIDE SEQUENCE [LARGE SCALE GENOMIC DNA]</scope>
    <source>
        <strain evidence="14 15">F 1598</strain>
    </source>
</reference>
<dbReference type="HOGENOM" id="CLU_004542_2_3_1"/>
<dbReference type="Proteomes" id="UP000054166">
    <property type="component" value="Unassembled WGS sequence"/>
</dbReference>
<dbReference type="PANTHER" id="PTHR42715:SF2">
    <property type="entry name" value="BETA-GLUCOSIDASE F-RELATED"/>
    <property type="match status" value="1"/>
</dbReference>
<dbReference type="InParanoid" id="A0A0C3G5J5"/>
<evidence type="ECO:0000313" key="14">
    <source>
        <dbReference type="EMBL" id="KIM85916.1"/>
    </source>
</evidence>
<feature type="region of interest" description="Disordered" evidence="11">
    <location>
        <begin position="51"/>
        <end position="100"/>
    </location>
</feature>
<evidence type="ECO:0000313" key="15">
    <source>
        <dbReference type="Proteomes" id="UP000054166"/>
    </source>
</evidence>
<protein>
    <recommendedName>
        <fullName evidence="4">beta-glucosidase</fullName>
        <ecNumber evidence="4">3.2.1.21</ecNumber>
    </recommendedName>
</protein>
<dbReference type="OrthoDB" id="416222at2759"/>
<keyword evidence="10" id="KW-0624">Polysaccharide degradation</keyword>
<reference evidence="15" key="2">
    <citation type="submission" date="2015-01" db="EMBL/GenBank/DDBJ databases">
        <title>Evolutionary Origins and Diversification of the Mycorrhizal Mutualists.</title>
        <authorList>
            <consortium name="DOE Joint Genome Institute"/>
            <consortium name="Mycorrhizal Genomics Consortium"/>
            <person name="Kohler A."/>
            <person name="Kuo A."/>
            <person name="Nagy L.G."/>
            <person name="Floudas D."/>
            <person name="Copeland A."/>
            <person name="Barry K.W."/>
            <person name="Cichocki N."/>
            <person name="Veneault-Fourrey C."/>
            <person name="LaButti K."/>
            <person name="Lindquist E.A."/>
            <person name="Lipzen A."/>
            <person name="Lundell T."/>
            <person name="Morin E."/>
            <person name="Murat C."/>
            <person name="Riley R."/>
            <person name="Ohm R."/>
            <person name="Sun H."/>
            <person name="Tunlid A."/>
            <person name="Henrissat B."/>
            <person name="Grigoriev I.V."/>
            <person name="Hibbett D.S."/>
            <person name="Martin F."/>
        </authorList>
    </citation>
    <scope>NUCLEOTIDE SEQUENCE [LARGE SCALE GENOMIC DNA]</scope>
    <source>
        <strain evidence="15">F 1598</strain>
    </source>
</reference>
<evidence type="ECO:0000256" key="3">
    <source>
        <dbReference type="ARBA" id="ARBA00005336"/>
    </source>
</evidence>
<evidence type="ECO:0000256" key="10">
    <source>
        <dbReference type="ARBA" id="ARBA00023326"/>
    </source>
</evidence>
<keyword evidence="5 14" id="KW-0378">Hydrolase</keyword>
<dbReference type="GO" id="GO:0030245">
    <property type="term" value="P:cellulose catabolic process"/>
    <property type="evidence" value="ECO:0007669"/>
    <property type="project" value="UniProtKB-KW"/>
</dbReference>
<evidence type="ECO:0000259" key="13">
    <source>
        <dbReference type="SMART" id="SM01217"/>
    </source>
</evidence>
<keyword evidence="8" id="KW-0119">Carbohydrate metabolism</keyword>
<dbReference type="Gene3D" id="3.40.50.1700">
    <property type="entry name" value="Glycoside hydrolase family 3 C-terminal domain"/>
    <property type="match status" value="1"/>
</dbReference>
<proteinExistence type="inferred from homology"/>
<evidence type="ECO:0000256" key="8">
    <source>
        <dbReference type="ARBA" id="ARBA00023277"/>
    </source>
</evidence>
<dbReference type="InterPro" id="IPR026891">
    <property type="entry name" value="Fn3-like"/>
</dbReference>
<evidence type="ECO:0000256" key="6">
    <source>
        <dbReference type="ARBA" id="ARBA00023001"/>
    </source>
</evidence>
<dbReference type="GO" id="GO:0008422">
    <property type="term" value="F:beta-glucosidase activity"/>
    <property type="evidence" value="ECO:0007669"/>
    <property type="project" value="UniProtKB-EC"/>
</dbReference>
<keyword evidence="6" id="KW-0136">Cellulose degradation</keyword>
<dbReference type="SUPFAM" id="SSF52279">
    <property type="entry name" value="Beta-D-glucan exohydrolase, C-terminal domain"/>
    <property type="match status" value="1"/>
</dbReference>
<dbReference type="Gene3D" id="3.20.20.300">
    <property type="entry name" value="Glycoside hydrolase, family 3, N-terminal domain"/>
    <property type="match status" value="1"/>
</dbReference>
<dbReference type="InterPro" id="IPR036881">
    <property type="entry name" value="Glyco_hydro_3_C_sf"/>
</dbReference>
<dbReference type="Pfam" id="PF14310">
    <property type="entry name" value="Fn3-like"/>
    <property type="match status" value="1"/>
</dbReference>
<keyword evidence="12" id="KW-0732">Signal</keyword>
<feature type="compositionally biased region" description="Polar residues" evidence="11">
    <location>
        <begin position="86"/>
        <end position="100"/>
    </location>
</feature>
<dbReference type="EC" id="3.2.1.21" evidence="4"/>
<feature type="compositionally biased region" description="Low complexity" evidence="11">
    <location>
        <begin position="51"/>
        <end position="85"/>
    </location>
</feature>
<dbReference type="AlphaFoldDB" id="A0A0C3G5J5"/>